<dbReference type="InterPro" id="IPR050100">
    <property type="entry name" value="TRAFAC_GTPase_members"/>
</dbReference>
<dbReference type="PANTHER" id="PTHR23115">
    <property type="entry name" value="TRANSLATION FACTOR"/>
    <property type="match status" value="1"/>
</dbReference>
<gene>
    <name evidence="7" type="ORF">GM51_5120</name>
</gene>
<keyword evidence="4" id="KW-0067">ATP-binding</keyword>
<feature type="domain" description="Tr-type G" evidence="6">
    <location>
        <begin position="8"/>
        <end position="227"/>
    </location>
</feature>
<evidence type="ECO:0000313" key="7">
    <source>
        <dbReference type="EMBL" id="KGA20519.1"/>
    </source>
</evidence>
<dbReference type="Gene3D" id="3.40.50.300">
    <property type="entry name" value="P-loop containing nucleotide triphosphate hydrolases"/>
    <property type="match status" value="2"/>
</dbReference>
<evidence type="ECO:0000256" key="5">
    <source>
        <dbReference type="ARBA" id="ARBA00023134"/>
    </source>
</evidence>
<evidence type="ECO:0000259" key="6">
    <source>
        <dbReference type="PROSITE" id="PS51722"/>
    </source>
</evidence>
<evidence type="ECO:0000256" key="2">
    <source>
        <dbReference type="ARBA" id="ARBA00022679"/>
    </source>
</evidence>
<dbReference type="InterPro" id="IPR009001">
    <property type="entry name" value="Transl_elong_EF1A/Init_IF2_C"/>
</dbReference>
<sequence>MTNPTDVDPIVRVVFCGAVDDGKSTLLGHLLFRTDTATLDEIDYVTSHDPINGELDYSLFVDGLESEREQGITIDVAHRTLTLDSGQRLMLLDSPGHAQYTRNMAVAAASADIAVLVIDSTRGIRDQSLRHALIAQLMGVRHIVVALNKLDAVDNVAEEVSRLTAEFTERFAAMSHHNVAEDASATVTVVALSGRTGANVIEVDSAFPAGEWPTLYAALEGLSVDVRASRTVTLDAAPFRLSVQFVNRIELTRRYLGRLSGRAPEVGTQVTVFPSGESAHIVEVGWATQQSAGSPVSIELDRELDVSRGDLIVEASAWDTLSVSQGFLADVVCLSPDGITLGQSYNLVCGPLEVPCHIDVTRFTVNPESGEQVVGQPLAVNDIARVEVSTSRPIALDHFTDSRETGGFIIVNRATGETVAVGMNRGGLTRKSDVTRHAFTLNRQTRERATGIRGAVLWVTGLPGCGKSTLANALEVELFHQGVHTVILDGDTIRQTLSEDLGFSPEDRSENVRRVSRVAQLLLDTGCVVIVTLVSPYREDRALARGLFADGDFVEVFVDTPVAVCAERDPKGLYARAAKDPALNLTGVTSPYEAPEAPELHIDGTAPVAESLAKLLGVVTSRRSR</sequence>
<dbReference type="SUPFAM" id="SSF50465">
    <property type="entry name" value="EF-Tu/eEF-1alpha/eIF2-gamma C-terminal domain"/>
    <property type="match status" value="1"/>
</dbReference>
<dbReference type="InterPro" id="IPR031157">
    <property type="entry name" value="G_TR_CS"/>
</dbReference>
<dbReference type="PROSITE" id="PS00301">
    <property type="entry name" value="G_TR_1"/>
    <property type="match status" value="1"/>
</dbReference>
<dbReference type="NCBIfam" id="TIGR00455">
    <property type="entry name" value="apsK"/>
    <property type="match status" value="1"/>
</dbReference>
<keyword evidence="2" id="KW-0808">Transferase</keyword>
<dbReference type="Pfam" id="PF01583">
    <property type="entry name" value="APS_kinase"/>
    <property type="match status" value="1"/>
</dbReference>
<evidence type="ECO:0000256" key="3">
    <source>
        <dbReference type="ARBA" id="ARBA00022741"/>
    </source>
</evidence>
<dbReference type="InterPro" id="IPR054696">
    <property type="entry name" value="GTP-eEF1A_C"/>
</dbReference>
<comment type="caution">
    <text evidence="7">The sequence shown here is derived from an EMBL/GenBank/DDBJ whole genome shotgun (WGS) entry which is preliminary data.</text>
</comment>
<dbReference type="PROSITE" id="PS51722">
    <property type="entry name" value="G_TR_2"/>
    <property type="match status" value="1"/>
</dbReference>
<protein>
    <recommendedName>
        <fullName evidence="1">adenylyl-sulfate kinase</fullName>
        <ecNumber evidence="1">2.7.1.25</ecNumber>
    </recommendedName>
</protein>
<evidence type="ECO:0000256" key="4">
    <source>
        <dbReference type="ARBA" id="ARBA00022840"/>
    </source>
</evidence>
<keyword evidence="3" id="KW-0547">Nucleotide-binding</keyword>
<dbReference type="Gene3D" id="2.40.30.10">
    <property type="entry name" value="Translation factors"/>
    <property type="match status" value="2"/>
</dbReference>
<proteinExistence type="inferred from homology"/>
<accession>A0A094QE79</accession>
<dbReference type="InterPro" id="IPR002891">
    <property type="entry name" value="APS"/>
</dbReference>
<dbReference type="NCBIfam" id="NF003013">
    <property type="entry name" value="PRK03846.1"/>
    <property type="match status" value="1"/>
</dbReference>
<reference evidence="7" key="1">
    <citation type="submission" date="2014-06" db="EMBL/GenBank/DDBJ databases">
        <title>Key roles for freshwater Actinobacteria revealed by deep metagenomic sequencing.</title>
        <authorList>
            <person name="Ghai R."/>
            <person name="Mizuno C.M."/>
            <person name="Picazo A."/>
            <person name="Camacho A."/>
            <person name="Rodriguez-Valera F."/>
        </authorList>
    </citation>
    <scope>NUCLEOTIDE SEQUENCE</scope>
</reference>
<dbReference type="Pfam" id="PF22594">
    <property type="entry name" value="GTP-eEF1A_C"/>
    <property type="match status" value="1"/>
</dbReference>
<dbReference type="GO" id="GO:0005525">
    <property type="term" value="F:GTP binding"/>
    <property type="evidence" value="ECO:0007669"/>
    <property type="project" value="UniProtKB-KW"/>
</dbReference>
<dbReference type="InterPro" id="IPR059117">
    <property type="entry name" value="APS_kinase_dom"/>
</dbReference>
<organism evidence="7">
    <name type="scientific">freshwater metagenome</name>
    <dbReference type="NCBI Taxonomy" id="449393"/>
    <lineage>
        <taxon>unclassified sequences</taxon>
        <taxon>metagenomes</taxon>
        <taxon>ecological metagenomes</taxon>
    </lineage>
</organism>
<dbReference type="InterPro" id="IPR027417">
    <property type="entry name" value="P-loop_NTPase"/>
</dbReference>
<dbReference type="EMBL" id="JNSL01000021">
    <property type="protein sequence ID" value="KGA20519.1"/>
    <property type="molecule type" value="Genomic_DNA"/>
</dbReference>
<dbReference type="CDD" id="cd04095">
    <property type="entry name" value="CysN_NoDQ_III"/>
    <property type="match status" value="1"/>
</dbReference>
<dbReference type="HAMAP" id="MF_00065">
    <property type="entry name" value="Adenylyl_sulf_kinase"/>
    <property type="match status" value="1"/>
</dbReference>
<dbReference type="CDD" id="cd02027">
    <property type="entry name" value="APSK"/>
    <property type="match status" value="1"/>
</dbReference>
<dbReference type="GO" id="GO:0003924">
    <property type="term" value="F:GTPase activity"/>
    <property type="evidence" value="ECO:0007669"/>
    <property type="project" value="InterPro"/>
</dbReference>
<dbReference type="GO" id="GO:0005524">
    <property type="term" value="F:ATP binding"/>
    <property type="evidence" value="ECO:0007669"/>
    <property type="project" value="InterPro"/>
</dbReference>
<dbReference type="InterPro" id="IPR000795">
    <property type="entry name" value="T_Tr_GTP-bd_dom"/>
</dbReference>
<name>A0A094QE79_9ZZZZ</name>
<dbReference type="EC" id="2.7.1.25" evidence="1"/>
<dbReference type="GO" id="GO:0004020">
    <property type="term" value="F:adenylylsulfate kinase activity"/>
    <property type="evidence" value="ECO:0007669"/>
    <property type="project" value="InterPro"/>
</dbReference>
<dbReference type="PRINTS" id="PR00315">
    <property type="entry name" value="ELONGATNFCT"/>
</dbReference>
<keyword evidence="5" id="KW-0342">GTP-binding</keyword>
<dbReference type="InterPro" id="IPR044139">
    <property type="entry name" value="CysN_NoDQ_III"/>
</dbReference>
<dbReference type="GO" id="GO:0000103">
    <property type="term" value="P:sulfate assimilation"/>
    <property type="evidence" value="ECO:0007669"/>
    <property type="project" value="InterPro"/>
</dbReference>
<dbReference type="AlphaFoldDB" id="A0A094QE79"/>
<evidence type="ECO:0000256" key="1">
    <source>
        <dbReference type="ARBA" id="ARBA00012121"/>
    </source>
</evidence>
<dbReference type="Pfam" id="PF00009">
    <property type="entry name" value="GTP_EFTU"/>
    <property type="match status" value="1"/>
</dbReference>
<dbReference type="SUPFAM" id="SSF52540">
    <property type="entry name" value="P-loop containing nucleoside triphosphate hydrolases"/>
    <property type="match status" value="2"/>
</dbReference>